<dbReference type="GO" id="GO:0008270">
    <property type="term" value="F:zinc ion binding"/>
    <property type="evidence" value="ECO:0007669"/>
    <property type="project" value="UniProtKB-KW"/>
</dbReference>
<dbReference type="PANTHER" id="PTHR14296">
    <property type="entry name" value="REMODELING AND SPACING FACTOR 1"/>
    <property type="match status" value="1"/>
</dbReference>
<dbReference type="SMART" id="SM00249">
    <property type="entry name" value="PHD"/>
    <property type="match status" value="1"/>
</dbReference>
<reference evidence="6 7" key="1">
    <citation type="journal article" date="2016" name="Sci. Rep.">
        <title>Insights into Adaptations to a Near-Obligate Nematode Endoparasitic Lifestyle from the Finished Genome of Drechmeria coniospora.</title>
        <authorList>
            <person name="Zhang L."/>
            <person name="Zhou Z."/>
            <person name="Guo Q."/>
            <person name="Fokkens L."/>
            <person name="Miskei M."/>
            <person name="Pocsi I."/>
            <person name="Zhang W."/>
            <person name="Chen M."/>
            <person name="Wang L."/>
            <person name="Sun Y."/>
            <person name="Donzelli B.G."/>
            <person name="Gibson D.M."/>
            <person name="Nelson D.R."/>
            <person name="Luo J.G."/>
            <person name="Rep M."/>
            <person name="Liu H."/>
            <person name="Yang S."/>
            <person name="Wang J."/>
            <person name="Krasnoff S.B."/>
            <person name="Xu Y."/>
            <person name="Molnar I."/>
            <person name="Lin M."/>
        </authorList>
    </citation>
    <scope>NUCLEOTIDE SEQUENCE [LARGE SCALE GENOMIC DNA]</scope>
    <source>
        <strain evidence="6 7">ARSEF 6962</strain>
    </source>
</reference>
<keyword evidence="1" id="KW-0479">Metal-binding</keyword>
<dbReference type="GO" id="GO:0006355">
    <property type="term" value="P:regulation of DNA-templated transcription"/>
    <property type="evidence" value="ECO:0007669"/>
    <property type="project" value="InterPro"/>
</dbReference>
<feature type="compositionally biased region" description="Basic residues" evidence="4">
    <location>
        <begin position="200"/>
        <end position="209"/>
    </location>
</feature>
<evidence type="ECO:0000313" key="7">
    <source>
        <dbReference type="Proteomes" id="UP000076580"/>
    </source>
</evidence>
<dbReference type="InterPro" id="IPR019787">
    <property type="entry name" value="Znf_PHD-finger"/>
</dbReference>
<dbReference type="STRING" id="98403.A0A151GBM2"/>
<dbReference type="Proteomes" id="UP000076580">
    <property type="component" value="Chromosome 03"/>
</dbReference>
<evidence type="ECO:0000256" key="4">
    <source>
        <dbReference type="SAM" id="MobiDB-lite"/>
    </source>
</evidence>
<dbReference type="InParanoid" id="A0A151GBM2"/>
<evidence type="ECO:0000256" key="2">
    <source>
        <dbReference type="ARBA" id="ARBA00022771"/>
    </source>
</evidence>
<dbReference type="GeneID" id="63719111"/>
<evidence type="ECO:0000259" key="5">
    <source>
        <dbReference type="SMART" id="SM00249"/>
    </source>
</evidence>
<evidence type="ECO:0000256" key="3">
    <source>
        <dbReference type="ARBA" id="ARBA00022833"/>
    </source>
</evidence>
<feature type="region of interest" description="Disordered" evidence="4">
    <location>
        <begin position="314"/>
        <end position="349"/>
    </location>
</feature>
<feature type="compositionally biased region" description="Basic and acidic residues" evidence="4">
    <location>
        <begin position="323"/>
        <end position="349"/>
    </location>
</feature>
<dbReference type="Pfam" id="PF00628">
    <property type="entry name" value="PHD"/>
    <property type="match status" value="1"/>
</dbReference>
<feature type="region of interest" description="Disordered" evidence="4">
    <location>
        <begin position="190"/>
        <end position="235"/>
    </location>
</feature>
<keyword evidence="7" id="KW-1185">Reference proteome</keyword>
<gene>
    <name evidence="6" type="ORF">DCS_06468</name>
</gene>
<feature type="compositionally biased region" description="Basic and acidic residues" evidence="4">
    <location>
        <begin position="223"/>
        <end position="235"/>
    </location>
</feature>
<sequence length="703" mass="79362">MSSRTRSSQASDDKTDAKIDCDAGTNLLCRIRNMWQFANFCQWVYIFGRAANIDDSVDVEHIEAECLNPHSTLLPDLALAVLKLVSSQRGLTRDVLDDQMRKMYTSKAPKERNPFGNEDNAHKFADFDVFTKIQVLQRLTQWAMIRPERLREKMDEQRDVEQASWRIEPYGWDKEDRTYYVLDDNRVYRLSEPPQAPPRTKSKKGKAFRARQQSGARRMANSADHRVEGGGKVEPVDDGLGGHVWECIAVTLQDVRRVLESLSRTRDGNETTLRKQLEMHLVPILEKQEESQKRHQLQRERELLNLAKMANAKRSSRLAGKAELQKQKVMDMEAERQKREAEETKRKEEAERLKLERARDFRMFSRQRRLQERETRRLQHEEELAQLSADSKNAHTTAGRMSERRLQAEMQKSRQALQDLEDDCEDWVFDCTCGLYGQIDDGTHSVACERCNVWQHSRCLGISKDEAERPEFRFICSPCKRRGEADFAPPRTVIKLKLNPSGRSVTNPTPAGHTDVSPVILGPEDRFNTMEPLVRSPVSTGRDPSMPMMGQPTPPQPPSAHDGITTLHHLSIIGMAHTAGGSHFQPTTVGRAVTQNEAIRIQPTQSPCLDSVHDRAAIAELGVSRTSTPANPAAATDSKQLARNVDPSIIDVTAPSTMDRQLILEVSNTSHEPAYGEKSSARDSNTVHNLNILTENAAGAGGA</sequence>
<dbReference type="SUPFAM" id="SSF57903">
    <property type="entry name" value="FYVE/PHD zinc finger"/>
    <property type="match status" value="1"/>
</dbReference>
<organism evidence="6 7">
    <name type="scientific">Drechmeria coniospora</name>
    <name type="common">Nematophagous fungus</name>
    <name type="synonym">Meria coniospora</name>
    <dbReference type="NCBI Taxonomy" id="98403"/>
    <lineage>
        <taxon>Eukaryota</taxon>
        <taxon>Fungi</taxon>
        <taxon>Dikarya</taxon>
        <taxon>Ascomycota</taxon>
        <taxon>Pezizomycotina</taxon>
        <taxon>Sordariomycetes</taxon>
        <taxon>Hypocreomycetidae</taxon>
        <taxon>Hypocreales</taxon>
        <taxon>Ophiocordycipitaceae</taxon>
        <taxon>Drechmeria</taxon>
    </lineage>
</organism>
<dbReference type="Gene3D" id="3.30.40.10">
    <property type="entry name" value="Zinc/RING finger domain, C3HC4 (zinc finger)"/>
    <property type="match status" value="1"/>
</dbReference>
<dbReference type="InterPro" id="IPR011011">
    <property type="entry name" value="Znf_FYVE_PHD"/>
</dbReference>
<dbReference type="InterPro" id="IPR001965">
    <property type="entry name" value="Znf_PHD"/>
</dbReference>
<evidence type="ECO:0000313" key="6">
    <source>
        <dbReference type="EMBL" id="KYK54510.1"/>
    </source>
</evidence>
<keyword evidence="2" id="KW-0863">Zinc-finger</keyword>
<name>A0A151GBM2_DRECN</name>
<evidence type="ECO:0000256" key="1">
    <source>
        <dbReference type="ARBA" id="ARBA00022723"/>
    </source>
</evidence>
<feature type="region of interest" description="Disordered" evidence="4">
    <location>
        <begin position="499"/>
        <end position="518"/>
    </location>
</feature>
<dbReference type="InterPro" id="IPR013083">
    <property type="entry name" value="Znf_RING/FYVE/PHD"/>
</dbReference>
<proteinExistence type="predicted"/>
<protein>
    <recommendedName>
        <fullName evidence="5">Zinc finger PHD-type domain-containing protein</fullName>
    </recommendedName>
</protein>
<feature type="domain" description="Zinc finger PHD-type" evidence="5">
    <location>
        <begin position="430"/>
        <end position="480"/>
    </location>
</feature>
<feature type="region of interest" description="Disordered" evidence="4">
    <location>
        <begin position="537"/>
        <end position="560"/>
    </location>
</feature>
<dbReference type="GO" id="GO:0031213">
    <property type="term" value="C:RSF complex"/>
    <property type="evidence" value="ECO:0007669"/>
    <property type="project" value="InterPro"/>
</dbReference>
<accession>A0A151GBM2</accession>
<dbReference type="InterPro" id="IPR019786">
    <property type="entry name" value="Zinc_finger_PHD-type_CS"/>
</dbReference>
<dbReference type="AlphaFoldDB" id="A0A151GBM2"/>
<comment type="caution">
    <text evidence="6">The sequence shown here is derived from an EMBL/GenBank/DDBJ whole genome shotgun (WGS) entry which is preliminary data.</text>
</comment>
<dbReference type="RefSeq" id="XP_040653862.1">
    <property type="nucleotide sequence ID" value="XM_040803758.1"/>
</dbReference>
<dbReference type="InterPro" id="IPR028938">
    <property type="entry name" value="Rsf1-like"/>
</dbReference>
<dbReference type="PROSITE" id="PS01359">
    <property type="entry name" value="ZF_PHD_1"/>
    <property type="match status" value="1"/>
</dbReference>
<dbReference type="EMBL" id="LAYC01000003">
    <property type="protein sequence ID" value="KYK54510.1"/>
    <property type="molecule type" value="Genomic_DNA"/>
</dbReference>
<dbReference type="PANTHER" id="PTHR14296:SF3">
    <property type="entry name" value="DIKAR, ISOFORM F"/>
    <property type="match status" value="1"/>
</dbReference>
<keyword evidence="3" id="KW-0862">Zinc</keyword>